<evidence type="ECO:0000313" key="6">
    <source>
        <dbReference type="Proteomes" id="UP000590811"/>
    </source>
</evidence>
<feature type="domain" description="Phospholipid/glycerol acyltransferase" evidence="4">
    <location>
        <begin position="37"/>
        <end position="151"/>
    </location>
</feature>
<feature type="region of interest" description="Disordered" evidence="3">
    <location>
        <begin position="233"/>
        <end position="259"/>
    </location>
</feature>
<evidence type="ECO:0000259" key="4">
    <source>
        <dbReference type="SMART" id="SM00563"/>
    </source>
</evidence>
<evidence type="ECO:0000313" key="5">
    <source>
        <dbReference type="EMBL" id="MBB2987018.1"/>
    </source>
</evidence>
<feature type="compositionally biased region" description="Basic and acidic residues" evidence="3">
    <location>
        <begin position="249"/>
        <end position="259"/>
    </location>
</feature>
<dbReference type="CDD" id="cd07989">
    <property type="entry name" value="LPLAT_AGPAT-like"/>
    <property type="match status" value="1"/>
</dbReference>
<comment type="caution">
    <text evidence="5">The sequence shown here is derived from an EMBL/GenBank/DDBJ whole genome shotgun (WGS) entry which is preliminary data.</text>
</comment>
<dbReference type="Proteomes" id="UP000590811">
    <property type="component" value="Unassembled WGS sequence"/>
</dbReference>
<dbReference type="Pfam" id="PF01553">
    <property type="entry name" value="Acyltransferase"/>
    <property type="match status" value="1"/>
</dbReference>
<feature type="compositionally biased region" description="Basic and acidic residues" evidence="3">
    <location>
        <begin position="233"/>
        <end position="242"/>
    </location>
</feature>
<keyword evidence="1 5" id="KW-0808">Transferase</keyword>
<dbReference type="EMBL" id="JACHVT010000004">
    <property type="protein sequence ID" value="MBB2987018.1"/>
    <property type="molecule type" value="Genomic_DNA"/>
</dbReference>
<dbReference type="SUPFAM" id="SSF69593">
    <property type="entry name" value="Glycerol-3-phosphate (1)-acyltransferase"/>
    <property type="match status" value="1"/>
</dbReference>
<dbReference type="RefSeq" id="WP_184510261.1">
    <property type="nucleotide sequence ID" value="NZ_JACHVT010000004.1"/>
</dbReference>
<sequence>MEPLYSSVVAFAGGLFALQRLRFTIVGAQNVPRTGGAVVAVNHISYFDFAYAGWAARASGRHIRFLAKEAVFRHPVGGPLMRGMRHIPVDREAGAASYDTAVAALRAGEVVGVFPEATTSRSFELKEFKLGVARMAAEAGVPIVPLVVWGSQRVWSKGLPRRLGPSRLPVTVIVGEPVHVAPDDDPAAVTRRYRAVMAEQLETAQRGYEPLSGPDLRYLPARLGGTAPTLEEAGRIEEVEAARRRRDRDRRLGREGGAG</sequence>
<proteinExistence type="predicted"/>
<dbReference type="GO" id="GO:0003841">
    <property type="term" value="F:1-acylglycerol-3-phosphate O-acyltransferase activity"/>
    <property type="evidence" value="ECO:0007669"/>
    <property type="project" value="TreeGrafter"/>
</dbReference>
<dbReference type="GO" id="GO:0006654">
    <property type="term" value="P:phosphatidic acid biosynthetic process"/>
    <property type="evidence" value="ECO:0007669"/>
    <property type="project" value="TreeGrafter"/>
</dbReference>
<protein>
    <submittedName>
        <fullName evidence="5">1-acyl-sn-glycerol-3-phosphate acyltransferase</fullName>
    </submittedName>
</protein>
<evidence type="ECO:0000256" key="2">
    <source>
        <dbReference type="ARBA" id="ARBA00023315"/>
    </source>
</evidence>
<accession>A0A839PRW4</accession>
<reference evidence="5 6" key="1">
    <citation type="submission" date="2020-08" db="EMBL/GenBank/DDBJ databases">
        <title>Genomic Encyclopedia of Type Strains, Phase IV (KMG-V): Genome sequencing to study the core and pangenomes of soil and plant-associated prokaryotes.</title>
        <authorList>
            <person name="Whitman W."/>
        </authorList>
    </citation>
    <scope>NUCLEOTIDE SEQUENCE [LARGE SCALE GENOMIC DNA]</scope>
    <source>
        <strain evidence="5 6">B3ACCR2</strain>
    </source>
</reference>
<evidence type="ECO:0000256" key="3">
    <source>
        <dbReference type="SAM" id="MobiDB-lite"/>
    </source>
</evidence>
<dbReference type="PANTHER" id="PTHR10434">
    <property type="entry name" value="1-ACYL-SN-GLYCEROL-3-PHOSPHATE ACYLTRANSFERASE"/>
    <property type="match status" value="1"/>
</dbReference>
<evidence type="ECO:0000256" key="1">
    <source>
        <dbReference type="ARBA" id="ARBA00022679"/>
    </source>
</evidence>
<dbReference type="InterPro" id="IPR002123">
    <property type="entry name" value="Plipid/glycerol_acylTrfase"/>
</dbReference>
<dbReference type="PANTHER" id="PTHR10434:SF55">
    <property type="entry name" value="POSSIBLE ACYLTRANSFERASE"/>
    <property type="match status" value="1"/>
</dbReference>
<dbReference type="AlphaFoldDB" id="A0A839PRW4"/>
<keyword evidence="2 5" id="KW-0012">Acyltransferase</keyword>
<dbReference type="GO" id="GO:0005886">
    <property type="term" value="C:plasma membrane"/>
    <property type="evidence" value="ECO:0007669"/>
    <property type="project" value="TreeGrafter"/>
</dbReference>
<organism evidence="5 6">
    <name type="scientific">Terracoccus luteus</name>
    <dbReference type="NCBI Taxonomy" id="53356"/>
    <lineage>
        <taxon>Bacteria</taxon>
        <taxon>Bacillati</taxon>
        <taxon>Actinomycetota</taxon>
        <taxon>Actinomycetes</taxon>
        <taxon>Micrococcales</taxon>
        <taxon>Intrasporangiaceae</taxon>
        <taxon>Terracoccus</taxon>
    </lineage>
</organism>
<dbReference type="SMART" id="SM00563">
    <property type="entry name" value="PlsC"/>
    <property type="match status" value="1"/>
</dbReference>
<gene>
    <name evidence="5" type="ORF">FHW14_002183</name>
</gene>
<name>A0A839PRW4_9MICO</name>